<organism evidence="1">
    <name type="scientific">Archaeoglobus fulgidus</name>
    <dbReference type="NCBI Taxonomy" id="2234"/>
    <lineage>
        <taxon>Archaea</taxon>
        <taxon>Methanobacteriati</taxon>
        <taxon>Methanobacteriota</taxon>
        <taxon>Archaeoglobi</taxon>
        <taxon>Archaeoglobales</taxon>
        <taxon>Archaeoglobaceae</taxon>
        <taxon>Archaeoglobus</taxon>
    </lineage>
</organism>
<sequence length="211" mass="24650">MRLSEAPWFKGLYAKIYDVLNAENLLPPAEEIHVLQELPEDIRVGSNVMGLCWRERKALWFREQPPAPVIFAHELLHLIEKDAELEEVYACNLSMLAVILAMKEIVPSVSIVRLFSLREEQVLEAVRRAYNYRFESLEEYFTFMGAIPHIYEFEFDKEKGFRLKKNKLYAERDIVITIISEIISATEYDNFALKTLLILLSFLENEGGLWC</sequence>
<proteinExistence type="predicted"/>
<comment type="caution">
    <text evidence="1">The sequence shown here is derived from an EMBL/GenBank/DDBJ whole genome shotgun (WGS) entry which is preliminary data.</text>
</comment>
<name>A0A7C3RLE6_ARCFL</name>
<protein>
    <submittedName>
        <fullName evidence="1">Uncharacterized protein</fullName>
    </submittedName>
</protein>
<reference evidence="1" key="1">
    <citation type="journal article" date="2020" name="mSystems">
        <title>Genome- and Community-Level Interaction Insights into Carbon Utilization and Element Cycling Functions of Hydrothermarchaeota in Hydrothermal Sediment.</title>
        <authorList>
            <person name="Zhou Z."/>
            <person name="Liu Y."/>
            <person name="Xu W."/>
            <person name="Pan J."/>
            <person name="Luo Z.H."/>
            <person name="Li M."/>
        </authorList>
    </citation>
    <scope>NUCLEOTIDE SEQUENCE [LARGE SCALE GENOMIC DNA]</scope>
    <source>
        <strain evidence="1">SpSt-87</strain>
    </source>
</reference>
<dbReference type="EMBL" id="DTLB01000032">
    <property type="protein sequence ID" value="HFW32345.1"/>
    <property type="molecule type" value="Genomic_DNA"/>
</dbReference>
<accession>A0A7C3RLE6</accession>
<evidence type="ECO:0000313" key="1">
    <source>
        <dbReference type="EMBL" id="HFW32345.1"/>
    </source>
</evidence>
<dbReference type="AlphaFoldDB" id="A0A7C3RLE6"/>
<gene>
    <name evidence="1" type="ORF">ENW66_05275</name>
</gene>